<sequence length="141" mass="16199">MAALTALGVKSDTYGAMLCSVLLRMLPEKFVLDYHKCRRLTDKENGGIKTESLQRFLKLEVESREEAQQVRQREAKSYFLLSFFFDQVSPLLPQSRVCYIMIKRLLLVRCLGIKVTTYDDIMPGECMRNVGYPAVIVIIVQ</sequence>
<feature type="non-terminal residue" evidence="1">
    <location>
        <position position="141"/>
    </location>
</feature>
<organism evidence="1 2">
    <name type="scientific">Ixodes persulcatus</name>
    <name type="common">Taiga tick</name>
    <dbReference type="NCBI Taxonomy" id="34615"/>
    <lineage>
        <taxon>Eukaryota</taxon>
        <taxon>Metazoa</taxon>
        <taxon>Ecdysozoa</taxon>
        <taxon>Arthropoda</taxon>
        <taxon>Chelicerata</taxon>
        <taxon>Arachnida</taxon>
        <taxon>Acari</taxon>
        <taxon>Parasitiformes</taxon>
        <taxon>Ixodida</taxon>
        <taxon>Ixodoidea</taxon>
        <taxon>Ixodidae</taxon>
        <taxon>Ixodinae</taxon>
        <taxon>Ixodes</taxon>
    </lineage>
</organism>
<protein>
    <submittedName>
        <fullName evidence="1">Uncharacterized protein</fullName>
    </submittedName>
</protein>
<evidence type="ECO:0000313" key="2">
    <source>
        <dbReference type="Proteomes" id="UP000805193"/>
    </source>
</evidence>
<evidence type="ECO:0000313" key="1">
    <source>
        <dbReference type="EMBL" id="KAG0411540.1"/>
    </source>
</evidence>
<keyword evidence="2" id="KW-1185">Reference proteome</keyword>
<dbReference type="EMBL" id="JABSTQ010011421">
    <property type="protein sequence ID" value="KAG0411540.1"/>
    <property type="molecule type" value="Genomic_DNA"/>
</dbReference>
<reference evidence="1 2" key="1">
    <citation type="journal article" date="2020" name="Cell">
        <title>Large-Scale Comparative Analyses of Tick Genomes Elucidate Their Genetic Diversity and Vector Capacities.</title>
        <authorList>
            <consortium name="Tick Genome and Microbiome Consortium (TIGMIC)"/>
            <person name="Jia N."/>
            <person name="Wang J."/>
            <person name="Shi W."/>
            <person name="Du L."/>
            <person name="Sun Y."/>
            <person name="Zhan W."/>
            <person name="Jiang J.F."/>
            <person name="Wang Q."/>
            <person name="Zhang B."/>
            <person name="Ji P."/>
            <person name="Bell-Sakyi L."/>
            <person name="Cui X.M."/>
            <person name="Yuan T.T."/>
            <person name="Jiang B.G."/>
            <person name="Yang W.F."/>
            <person name="Lam T.T."/>
            <person name="Chang Q.C."/>
            <person name="Ding S.J."/>
            <person name="Wang X.J."/>
            <person name="Zhu J.G."/>
            <person name="Ruan X.D."/>
            <person name="Zhao L."/>
            <person name="Wei J.T."/>
            <person name="Ye R.Z."/>
            <person name="Que T.C."/>
            <person name="Du C.H."/>
            <person name="Zhou Y.H."/>
            <person name="Cheng J.X."/>
            <person name="Dai P.F."/>
            <person name="Guo W.B."/>
            <person name="Han X.H."/>
            <person name="Huang E.J."/>
            <person name="Li L.F."/>
            <person name="Wei W."/>
            <person name="Gao Y.C."/>
            <person name="Liu J.Z."/>
            <person name="Shao H.Z."/>
            <person name="Wang X."/>
            <person name="Wang C.C."/>
            <person name="Yang T.C."/>
            <person name="Huo Q.B."/>
            <person name="Li W."/>
            <person name="Chen H.Y."/>
            <person name="Chen S.E."/>
            <person name="Zhou L.G."/>
            <person name="Ni X.B."/>
            <person name="Tian J.H."/>
            <person name="Sheng Y."/>
            <person name="Liu T."/>
            <person name="Pan Y.S."/>
            <person name="Xia L.Y."/>
            <person name="Li J."/>
            <person name="Zhao F."/>
            <person name="Cao W.C."/>
        </authorList>
    </citation>
    <scope>NUCLEOTIDE SEQUENCE [LARGE SCALE GENOMIC DNA]</scope>
    <source>
        <strain evidence="1">Iper-2018</strain>
    </source>
</reference>
<gene>
    <name evidence="1" type="ORF">HPB47_011319</name>
</gene>
<comment type="caution">
    <text evidence="1">The sequence shown here is derived from an EMBL/GenBank/DDBJ whole genome shotgun (WGS) entry which is preliminary data.</text>
</comment>
<dbReference type="Proteomes" id="UP000805193">
    <property type="component" value="Unassembled WGS sequence"/>
</dbReference>
<proteinExistence type="predicted"/>
<accession>A0AC60NWK5</accession>
<name>A0AC60NWK5_IXOPE</name>